<proteinExistence type="predicted"/>
<dbReference type="Proteomes" id="UP001320706">
    <property type="component" value="Unassembled WGS sequence"/>
</dbReference>
<sequence length="135" mass="15031">MARPKPAEPTMPNALGPSLTECVLLNEGSQESPLVANDSLYCILILFNASCSGFCGHSHCAQHALIARSRTNLKAWIASRCEFTRHYQRSQCPHGMWSQEEVMWIVKEGASVWGWSHSHSRHFHCKAGAALLERA</sequence>
<protein>
    <submittedName>
        <fullName evidence="1">Uncharacterized protein</fullName>
    </submittedName>
</protein>
<comment type="caution">
    <text evidence="1">The sequence shown here is derived from an EMBL/GenBank/DDBJ whole genome shotgun (WGS) entry which is preliminary data.</text>
</comment>
<dbReference type="EMBL" id="JAMKPW020000042">
    <property type="protein sequence ID" value="KAK8195852.1"/>
    <property type="molecule type" value="Genomic_DNA"/>
</dbReference>
<evidence type="ECO:0000313" key="2">
    <source>
        <dbReference type="Proteomes" id="UP001320706"/>
    </source>
</evidence>
<accession>A0ACC3S830</accession>
<gene>
    <name evidence="1" type="ORF">M8818_007003</name>
</gene>
<organism evidence="1 2">
    <name type="scientific">Zalaria obscura</name>
    <dbReference type="NCBI Taxonomy" id="2024903"/>
    <lineage>
        <taxon>Eukaryota</taxon>
        <taxon>Fungi</taxon>
        <taxon>Dikarya</taxon>
        <taxon>Ascomycota</taxon>
        <taxon>Pezizomycotina</taxon>
        <taxon>Dothideomycetes</taxon>
        <taxon>Dothideomycetidae</taxon>
        <taxon>Dothideales</taxon>
        <taxon>Zalariaceae</taxon>
        <taxon>Zalaria</taxon>
    </lineage>
</organism>
<keyword evidence="2" id="KW-1185">Reference proteome</keyword>
<reference evidence="1" key="1">
    <citation type="submission" date="2024-02" db="EMBL/GenBank/DDBJ databases">
        <title>Metagenome Assembled Genome of Zalaria obscura JY119.</title>
        <authorList>
            <person name="Vighnesh L."/>
            <person name="Jagadeeshwari U."/>
            <person name="Venkata Ramana C."/>
            <person name="Sasikala C."/>
        </authorList>
    </citation>
    <scope>NUCLEOTIDE SEQUENCE</scope>
    <source>
        <strain evidence="1">JY119</strain>
    </source>
</reference>
<evidence type="ECO:0000313" key="1">
    <source>
        <dbReference type="EMBL" id="KAK8195852.1"/>
    </source>
</evidence>
<name>A0ACC3S830_9PEZI</name>